<protein>
    <submittedName>
        <fullName evidence="2">Uncharacterized protein</fullName>
    </submittedName>
</protein>
<evidence type="ECO:0000313" key="3">
    <source>
        <dbReference type="Proteomes" id="UP000092600"/>
    </source>
</evidence>
<name>A0A199W0S1_ANACO</name>
<dbReference type="Proteomes" id="UP000092600">
    <property type="component" value="Unassembled WGS sequence"/>
</dbReference>
<keyword evidence="1" id="KW-0812">Transmembrane</keyword>
<evidence type="ECO:0000256" key="1">
    <source>
        <dbReference type="SAM" id="Phobius"/>
    </source>
</evidence>
<dbReference type="PANTHER" id="PTHR35700">
    <property type="entry name" value="OS07G0181800 PROTEIN"/>
    <property type="match status" value="1"/>
</dbReference>
<comment type="caution">
    <text evidence="2">The sequence shown here is derived from an EMBL/GenBank/DDBJ whole genome shotgun (WGS) entry which is preliminary data.</text>
</comment>
<keyword evidence="1" id="KW-0472">Membrane</keyword>
<dbReference type="EMBL" id="LSRQ01000477">
    <property type="protein sequence ID" value="OAY82515.1"/>
    <property type="molecule type" value="Genomic_DNA"/>
</dbReference>
<dbReference type="PANTHER" id="PTHR35700:SF1">
    <property type="entry name" value="OS07G0181800 PROTEIN"/>
    <property type="match status" value="1"/>
</dbReference>
<dbReference type="AlphaFoldDB" id="A0A199W0S1"/>
<evidence type="ECO:0000313" key="2">
    <source>
        <dbReference type="EMBL" id="OAY82515.1"/>
    </source>
</evidence>
<proteinExistence type="predicted"/>
<keyword evidence="1" id="KW-1133">Transmembrane helix</keyword>
<organism evidence="2 3">
    <name type="scientific">Ananas comosus</name>
    <name type="common">Pineapple</name>
    <name type="synonym">Ananas ananas</name>
    <dbReference type="NCBI Taxonomy" id="4615"/>
    <lineage>
        <taxon>Eukaryota</taxon>
        <taxon>Viridiplantae</taxon>
        <taxon>Streptophyta</taxon>
        <taxon>Embryophyta</taxon>
        <taxon>Tracheophyta</taxon>
        <taxon>Spermatophyta</taxon>
        <taxon>Magnoliopsida</taxon>
        <taxon>Liliopsida</taxon>
        <taxon>Poales</taxon>
        <taxon>Bromeliaceae</taxon>
        <taxon>Bromelioideae</taxon>
        <taxon>Ananas</taxon>
    </lineage>
</organism>
<gene>
    <name evidence="2" type="ORF">ACMD2_09364</name>
</gene>
<sequence length="68" mass="7422">MSSLGTSKGLLEIGKFAVYVTVPIVLTYAVATESKTLHKLMGLRPYGGLSLPRVLASITEELREMARR</sequence>
<dbReference type="STRING" id="4615.A0A199W0S1"/>
<reference evidence="2 3" key="1">
    <citation type="journal article" date="2016" name="DNA Res.">
        <title>The draft genome of MD-2 pineapple using hybrid error correction of long reads.</title>
        <authorList>
            <person name="Redwan R.M."/>
            <person name="Saidin A."/>
            <person name="Kumar S.V."/>
        </authorList>
    </citation>
    <scope>NUCLEOTIDE SEQUENCE [LARGE SCALE GENOMIC DNA]</scope>
    <source>
        <strain evidence="3">cv. MD2</strain>
        <tissue evidence="2">Leaf</tissue>
    </source>
</reference>
<feature type="transmembrane region" description="Helical" evidence="1">
    <location>
        <begin position="13"/>
        <end position="31"/>
    </location>
</feature>
<accession>A0A199W0S1</accession>